<feature type="domain" description="Mechanosensitive ion channel MscS C-terminal" evidence="11">
    <location>
        <begin position="442"/>
        <end position="523"/>
    </location>
</feature>
<dbReference type="InterPro" id="IPR011066">
    <property type="entry name" value="MscS_channel_C_sf"/>
</dbReference>
<dbReference type="PANTHER" id="PTHR30566:SF5">
    <property type="entry name" value="MECHANOSENSITIVE ION CHANNEL PROTEIN 1, MITOCHONDRIAL-RELATED"/>
    <property type="match status" value="1"/>
</dbReference>
<feature type="transmembrane region" description="Helical" evidence="8">
    <location>
        <begin position="248"/>
        <end position="266"/>
    </location>
</feature>
<keyword evidence="3" id="KW-1003">Cell membrane</keyword>
<evidence type="ECO:0000256" key="3">
    <source>
        <dbReference type="ARBA" id="ARBA00022475"/>
    </source>
</evidence>
<evidence type="ECO:0000256" key="9">
    <source>
        <dbReference type="SAM" id="SignalP"/>
    </source>
</evidence>
<evidence type="ECO:0000256" key="6">
    <source>
        <dbReference type="ARBA" id="ARBA00023136"/>
    </source>
</evidence>
<feature type="transmembrane region" description="Helical" evidence="8">
    <location>
        <begin position="205"/>
        <end position="227"/>
    </location>
</feature>
<keyword evidence="4 8" id="KW-0812">Transmembrane</keyword>
<dbReference type="GO" id="GO:0008381">
    <property type="term" value="F:mechanosensitive monoatomic ion channel activity"/>
    <property type="evidence" value="ECO:0007669"/>
    <property type="project" value="UniProtKB-ARBA"/>
</dbReference>
<dbReference type="InterPro" id="IPR049142">
    <property type="entry name" value="MS_channel_1st"/>
</dbReference>
<evidence type="ECO:0000256" key="5">
    <source>
        <dbReference type="ARBA" id="ARBA00022989"/>
    </source>
</evidence>
<dbReference type="InterPro" id="IPR010920">
    <property type="entry name" value="LSM_dom_sf"/>
</dbReference>
<dbReference type="OrthoDB" id="9775207at2"/>
<protein>
    <submittedName>
        <fullName evidence="13">MscS family membrane protein</fullName>
    </submittedName>
</protein>
<dbReference type="Pfam" id="PF00924">
    <property type="entry name" value="MS_channel_2nd"/>
    <property type="match status" value="1"/>
</dbReference>
<evidence type="ECO:0000256" key="8">
    <source>
        <dbReference type="SAM" id="Phobius"/>
    </source>
</evidence>
<keyword evidence="6 8" id="KW-0472">Membrane</keyword>
<evidence type="ECO:0000259" key="11">
    <source>
        <dbReference type="Pfam" id="PF21082"/>
    </source>
</evidence>
<evidence type="ECO:0000259" key="12">
    <source>
        <dbReference type="Pfam" id="PF21088"/>
    </source>
</evidence>
<feature type="transmembrane region" description="Helical" evidence="8">
    <location>
        <begin position="278"/>
        <end position="294"/>
    </location>
</feature>
<feature type="chain" id="PRO_5011501119" evidence="9">
    <location>
        <begin position="22"/>
        <end position="543"/>
    </location>
</feature>
<dbReference type="Pfam" id="PF21082">
    <property type="entry name" value="MS_channel_3rd"/>
    <property type="match status" value="1"/>
</dbReference>
<name>A0A1G8XMA7_9GAMM</name>
<proteinExistence type="inferred from homology"/>
<dbReference type="EMBL" id="FNEM01000015">
    <property type="protein sequence ID" value="SDJ91526.1"/>
    <property type="molecule type" value="Genomic_DNA"/>
</dbReference>
<evidence type="ECO:0000256" key="4">
    <source>
        <dbReference type="ARBA" id="ARBA00022692"/>
    </source>
</evidence>
<evidence type="ECO:0000313" key="14">
    <source>
        <dbReference type="Proteomes" id="UP000199527"/>
    </source>
</evidence>
<dbReference type="Pfam" id="PF21088">
    <property type="entry name" value="MS_channel_1st"/>
    <property type="match status" value="1"/>
</dbReference>
<comment type="subcellular location">
    <subcellularLocation>
        <location evidence="1">Cell membrane</location>
        <topology evidence="1">Multi-pass membrane protein</topology>
    </subcellularLocation>
</comment>
<dbReference type="Gene3D" id="2.30.30.60">
    <property type="match status" value="1"/>
</dbReference>
<dbReference type="InterPro" id="IPR006685">
    <property type="entry name" value="MscS_channel_2nd"/>
</dbReference>
<evidence type="ECO:0000313" key="13">
    <source>
        <dbReference type="EMBL" id="SDJ91526.1"/>
    </source>
</evidence>
<feature type="domain" description="Mechanosensitive ion channel transmembrane helices 2/3" evidence="12">
    <location>
        <begin position="324"/>
        <end position="363"/>
    </location>
</feature>
<dbReference type="AlphaFoldDB" id="A0A1G8XMA7"/>
<dbReference type="SUPFAM" id="SSF50182">
    <property type="entry name" value="Sm-like ribonucleoproteins"/>
    <property type="match status" value="1"/>
</dbReference>
<gene>
    <name evidence="13" type="ORF">SAMN04488540_11580</name>
</gene>
<dbReference type="Gene3D" id="3.30.70.100">
    <property type="match status" value="1"/>
</dbReference>
<accession>A0A1G8XMA7</accession>
<dbReference type="InterPro" id="IPR049278">
    <property type="entry name" value="MS_channel_C"/>
</dbReference>
<comment type="similarity">
    <text evidence="2">Belongs to the MscS (TC 1.A.23) family.</text>
</comment>
<feature type="domain" description="Mechanosensitive ion channel MscS" evidence="10">
    <location>
        <begin position="365"/>
        <end position="430"/>
    </location>
</feature>
<dbReference type="Gene3D" id="1.10.287.1260">
    <property type="match status" value="1"/>
</dbReference>
<evidence type="ECO:0000256" key="1">
    <source>
        <dbReference type="ARBA" id="ARBA00004651"/>
    </source>
</evidence>
<feature type="signal peptide" evidence="9">
    <location>
        <begin position="1"/>
        <end position="21"/>
    </location>
</feature>
<evidence type="ECO:0000256" key="7">
    <source>
        <dbReference type="SAM" id="MobiDB-lite"/>
    </source>
</evidence>
<organism evidence="13 14">
    <name type="scientific">Ferrimonas sediminum</name>
    <dbReference type="NCBI Taxonomy" id="718193"/>
    <lineage>
        <taxon>Bacteria</taxon>
        <taxon>Pseudomonadati</taxon>
        <taxon>Pseudomonadota</taxon>
        <taxon>Gammaproteobacteria</taxon>
        <taxon>Alteromonadales</taxon>
        <taxon>Ferrimonadaceae</taxon>
        <taxon>Ferrimonas</taxon>
    </lineage>
</organism>
<dbReference type="RefSeq" id="WP_090367044.1">
    <property type="nucleotide sequence ID" value="NZ_FNEM01000015.1"/>
</dbReference>
<dbReference type="SUPFAM" id="SSF82861">
    <property type="entry name" value="Mechanosensitive channel protein MscS (YggB), transmembrane region"/>
    <property type="match status" value="1"/>
</dbReference>
<keyword evidence="5 8" id="KW-1133">Transmembrane helix</keyword>
<dbReference type="Proteomes" id="UP000199527">
    <property type="component" value="Unassembled WGS sequence"/>
</dbReference>
<dbReference type="PANTHER" id="PTHR30566">
    <property type="entry name" value="YNAI-RELATED MECHANOSENSITIVE ION CHANNEL"/>
    <property type="match status" value="1"/>
</dbReference>
<evidence type="ECO:0000256" key="2">
    <source>
        <dbReference type="ARBA" id="ARBA00008017"/>
    </source>
</evidence>
<dbReference type="SUPFAM" id="SSF82689">
    <property type="entry name" value="Mechanosensitive channel protein MscS (YggB), C-terminal domain"/>
    <property type="match status" value="1"/>
</dbReference>
<keyword evidence="14" id="KW-1185">Reference proteome</keyword>
<feature type="transmembrane region" description="Helical" evidence="8">
    <location>
        <begin position="315"/>
        <end position="336"/>
    </location>
</feature>
<dbReference type="InterPro" id="IPR011014">
    <property type="entry name" value="MscS_channel_TM-2"/>
</dbReference>
<dbReference type="GO" id="GO:0005886">
    <property type="term" value="C:plasma membrane"/>
    <property type="evidence" value="ECO:0007669"/>
    <property type="project" value="UniProtKB-SubCell"/>
</dbReference>
<feature type="transmembrane region" description="Helical" evidence="8">
    <location>
        <begin position="342"/>
        <end position="362"/>
    </location>
</feature>
<dbReference type="InterPro" id="IPR023408">
    <property type="entry name" value="MscS_beta-dom_sf"/>
</dbReference>
<feature type="region of interest" description="Disordered" evidence="7">
    <location>
        <begin position="30"/>
        <end position="61"/>
    </location>
</feature>
<sequence length="543" mass="61010">MKRVGYGLLLMWALLPLWSQATTPTLKNVMEQDTPSEEVTPKRAPETPPTVADEFERGSPRSSMEGLLHAMRYGDFDQAGHYLDTRNLPDTVAALEPAELARQLKVVLDRTLWVDLQSMSNSKHGQSEDGLPSYRDLVGKIAHHQRQVSVYMQRVPRGDGESIWKISNATLSHIPELYRIHGDGPIGEFLSQHLPAFEVMGLQSWQVVALLLFLLIAYVLSWPLFWLTNTLIGRRGDHTQHLQRFISGPIRLLLLVLVIRQTLPLIRPSIEAQAFAEGRTLLIIAFLWVVVAGLELTRQHLMQVLRERGKDQGALLMRPLFTVAKTLVILTGLLLWLENLGFKATTILAGLGIGGLAVALAAQKSVENLIGAITLYMSTPVRVGNFCRFGTQMGVVEEIGLRYTRIRTLDRTVIHISNATFVDLQLENFSEREKIRFSPTLHLRYDTRASQLRPLMDAITDALQTHEMVDEAPVRVRFHKFGPQALQLSILSYINTTDFPVYLEAAEELNLTILTLLEQHKVALADATQRRLSHEGTLLTGTP</sequence>
<keyword evidence="9" id="KW-0732">Signal</keyword>
<reference evidence="14" key="1">
    <citation type="submission" date="2016-10" db="EMBL/GenBank/DDBJ databases">
        <authorList>
            <person name="Varghese N."/>
            <person name="Submissions S."/>
        </authorList>
    </citation>
    <scope>NUCLEOTIDE SEQUENCE [LARGE SCALE GENOMIC DNA]</scope>
    <source>
        <strain evidence="14">DSM 23317</strain>
    </source>
</reference>
<evidence type="ECO:0000259" key="10">
    <source>
        <dbReference type="Pfam" id="PF00924"/>
    </source>
</evidence>